<dbReference type="Proteomes" id="UP000017559">
    <property type="component" value="Unassembled WGS sequence"/>
</dbReference>
<evidence type="ECO:0000313" key="3">
    <source>
        <dbReference type="Proteomes" id="UP000017559"/>
    </source>
</evidence>
<dbReference type="EMBL" id="AWSO01001518">
    <property type="protein sequence ID" value="ESK83546.1"/>
    <property type="molecule type" value="Genomic_DNA"/>
</dbReference>
<organism evidence="2 3">
    <name type="scientific">Moniliophthora roreri (strain MCA 2997)</name>
    <name type="common">Cocoa frosty pod rot fungus</name>
    <name type="synonym">Crinipellis roreri</name>
    <dbReference type="NCBI Taxonomy" id="1381753"/>
    <lineage>
        <taxon>Eukaryota</taxon>
        <taxon>Fungi</taxon>
        <taxon>Dikarya</taxon>
        <taxon>Basidiomycota</taxon>
        <taxon>Agaricomycotina</taxon>
        <taxon>Agaricomycetes</taxon>
        <taxon>Agaricomycetidae</taxon>
        <taxon>Agaricales</taxon>
        <taxon>Marasmiineae</taxon>
        <taxon>Marasmiaceae</taxon>
        <taxon>Moniliophthora</taxon>
    </lineage>
</organism>
<feature type="region of interest" description="Disordered" evidence="1">
    <location>
        <begin position="141"/>
        <end position="217"/>
    </location>
</feature>
<protein>
    <submittedName>
        <fullName evidence="2">Uncharacterized protein</fullName>
    </submittedName>
</protein>
<name>V2WSM4_MONRO</name>
<feature type="compositionally biased region" description="Low complexity" evidence="1">
    <location>
        <begin position="203"/>
        <end position="216"/>
    </location>
</feature>
<accession>V2WSM4</accession>
<gene>
    <name evidence="2" type="ORF">Moror_11306</name>
</gene>
<proteinExistence type="predicted"/>
<keyword evidence="3" id="KW-1185">Reference proteome</keyword>
<feature type="compositionally biased region" description="Polar residues" evidence="1">
    <location>
        <begin position="186"/>
        <end position="202"/>
    </location>
</feature>
<feature type="compositionally biased region" description="Pro residues" evidence="1">
    <location>
        <begin position="160"/>
        <end position="175"/>
    </location>
</feature>
<evidence type="ECO:0000313" key="2">
    <source>
        <dbReference type="EMBL" id="ESK83546.1"/>
    </source>
</evidence>
<sequence>MLPSSTAPLPSYAVATGMAPQLARSSMNHKVTAEEKAWLENEYFPTYWHLWEVGNHLGVKKQWVDVNVLDRFREHFGYNSEDYSCTNFCDVCDFFPQFNNALLTVHKPVYRQFTNASARVHCGERPAPPCPANMGASSVLPGTSLTPVPAPLMSTSLTPTPAPSAPTPQPLPPSTMPSTLIPTPSASTPQPLPLSTTVSHTTSSQPSQEASSSSGSLLQATWASNEWRKDNAKSIMDEQCRLGASCERGSTLNTWRKAKDTLWRSVSDEDKRLYEEKASIINKN</sequence>
<evidence type="ECO:0000256" key="1">
    <source>
        <dbReference type="SAM" id="MobiDB-lite"/>
    </source>
</evidence>
<dbReference type="KEGG" id="mrr:Moror_11306"/>
<feature type="compositionally biased region" description="Low complexity" evidence="1">
    <location>
        <begin position="176"/>
        <end position="185"/>
    </location>
</feature>
<reference evidence="2 3" key="1">
    <citation type="journal article" date="2014" name="BMC Genomics">
        <title>Genome and secretome analysis of the hemibiotrophic fungal pathogen, Moniliophthora roreri, which causes frosty pod rot disease of cacao: mechanisms of the biotrophic and necrotrophic phases.</title>
        <authorList>
            <person name="Meinhardt L.W."/>
            <person name="Costa G.G.L."/>
            <person name="Thomazella D.P.T."/>
            <person name="Teixeira P.J.P.L."/>
            <person name="Carazzolle M.F."/>
            <person name="Schuster S.C."/>
            <person name="Carlson J.E."/>
            <person name="Guiltinan M.J."/>
            <person name="Mieczkowski P."/>
            <person name="Farmer A."/>
            <person name="Ramaraj T."/>
            <person name="Crozier J."/>
            <person name="Davis R.E."/>
            <person name="Shao J."/>
            <person name="Melnick R.L."/>
            <person name="Pereira G.A.G."/>
            <person name="Bailey B.A."/>
        </authorList>
    </citation>
    <scope>NUCLEOTIDE SEQUENCE [LARGE SCALE GENOMIC DNA]</scope>
    <source>
        <strain evidence="2 3">MCA 2997</strain>
    </source>
</reference>
<dbReference type="AlphaFoldDB" id="V2WSM4"/>
<comment type="caution">
    <text evidence="2">The sequence shown here is derived from an EMBL/GenBank/DDBJ whole genome shotgun (WGS) entry which is preliminary data.</text>
</comment>
<dbReference type="HOGENOM" id="CLU_980354_0_0_1"/>